<dbReference type="OMA" id="HHEITAG"/>
<dbReference type="SUPFAM" id="SSF52949">
    <property type="entry name" value="Macro domain-like"/>
    <property type="match status" value="1"/>
</dbReference>
<dbReference type="eggNOG" id="ENOG502S5V1">
    <property type="taxonomic scope" value="Eukaryota"/>
</dbReference>
<organism evidence="3 4">
    <name type="scientific">Serendipita indica (strain DSM 11827)</name>
    <name type="common">Root endophyte fungus</name>
    <name type="synonym">Piriformospora indica</name>
    <dbReference type="NCBI Taxonomy" id="1109443"/>
    <lineage>
        <taxon>Eukaryota</taxon>
        <taxon>Fungi</taxon>
        <taxon>Dikarya</taxon>
        <taxon>Basidiomycota</taxon>
        <taxon>Agaricomycotina</taxon>
        <taxon>Agaricomycetes</taxon>
        <taxon>Sebacinales</taxon>
        <taxon>Serendipitaceae</taxon>
        <taxon>Serendipita</taxon>
    </lineage>
</organism>
<dbReference type="STRING" id="1109443.G4TYZ2"/>
<accession>G4TYZ2</accession>
<feature type="domain" description="Microbial-type PARG catalytic" evidence="2">
    <location>
        <begin position="61"/>
        <end position="225"/>
    </location>
</feature>
<evidence type="ECO:0000313" key="3">
    <source>
        <dbReference type="EMBL" id="CCA76535.1"/>
    </source>
</evidence>
<dbReference type="Pfam" id="PF10021">
    <property type="entry name" value="PARG_cat_microb"/>
    <property type="match status" value="1"/>
</dbReference>
<dbReference type="InterPro" id="IPR019261">
    <property type="entry name" value="PARG_cat_microbial"/>
</dbReference>
<evidence type="ECO:0000256" key="1">
    <source>
        <dbReference type="SAM" id="MobiDB-lite"/>
    </source>
</evidence>
<feature type="region of interest" description="Disordered" evidence="1">
    <location>
        <begin position="1"/>
        <end position="53"/>
    </location>
</feature>
<dbReference type="EMBL" id="CAFZ01000814">
    <property type="protein sequence ID" value="CCA76535.1"/>
    <property type="molecule type" value="Genomic_DNA"/>
</dbReference>
<dbReference type="InterPro" id="IPR012664">
    <property type="entry name" value="CHP02452"/>
</dbReference>
<comment type="caution">
    <text evidence="3">The sequence shown here is derived from an EMBL/GenBank/DDBJ whole genome shotgun (WGS) entry which is preliminary data.</text>
</comment>
<dbReference type="InParanoid" id="G4TYZ2"/>
<proteinExistence type="predicted"/>
<keyword evidence="4" id="KW-1185">Reference proteome</keyword>
<evidence type="ECO:0000313" key="4">
    <source>
        <dbReference type="Proteomes" id="UP000007148"/>
    </source>
</evidence>
<dbReference type="Gene3D" id="3.40.220.10">
    <property type="entry name" value="Leucine Aminopeptidase, subunit E, domain 1"/>
    <property type="match status" value="1"/>
</dbReference>
<dbReference type="Proteomes" id="UP000007148">
    <property type="component" value="Unassembled WGS sequence"/>
</dbReference>
<dbReference type="PANTHER" id="PTHR35596:SF1">
    <property type="entry name" value="MICROBIAL-TYPE PARG CATALYTIC DOMAIN-CONTAINING PROTEIN"/>
    <property type="match status" value="1"/>
</dbReference>
<name>G4TYZ2_SERID</name>
<dbReference type="PANTHER" id="PTHR35596">
    <property type="entry name" value="DUF2263 DOMAIN-CONTAINING PROTEIN"/>
    <property type="match status" value="1"/>
</dbReference>
<gene>
    <name evidence="3" type="ORF">PIIN_10528</name>
</gene>
<dbReference type="NCBIfam" id="TIGR02452">
    <property type="entry name" value="TIGR02452 family protein"/>
    <property type="match status" value="1"/>
</dbReference>
<protein>
    <recommendedName>
        <fullName evidence="2">Microbial-type PARG catalytic domain-containing protein</fullName>
    </recommendedName>
</protein>
<reference evidence="3 4" key="1">
    <citation type="journal article" date="2011" name="PLoS Pathog.">
        <title>Endophytic Life Strategies Decoded by Genome and Transcriptome Analyses of the Mutualistic Root Symbiont Piriformospora indica.</title>
        <authorList>
            <person name="Zuccaro A."/>
            <person name="Lahrmann U."/>
            <person name="Guldener U."/>
            <person name="Langen G."/>
            <person name="Pfiffi S."/>
            <person name="Biedenkopf D."/>
            <person name="Wong P."/>
            <person name="Samans B."/>
            <person name="Grimm C."/>
            <person name="Basiewicz M."/>
            <person name="Murat C."/>
            <person name="Martin F."/>
            <person name="Kogel K.H."/>
        </authorList>
    </citation>
    <scope>NUCLEOTIDE SEQUENCE [LARGE SCALE GENOMIC DNA]</scope>
    <source>
        <strain evidence="3 4">DSM 11827</strain>
    </source>
</reference>
<feature type="compositionally biased region" description="Low complexity" evidence="1">
    <location>
        <begin position="24"/>
        <end position="45"/>
    </location>
</feature>
<dbReference type="AlphaFoldDB" id="G4TYZ2"/>
<sequence>MLRQSKLPASWISRNANHRGSASGGSPHTTSDSSTPQTSSSSHSPRSPPQMDEREKLRLLAQQTLDVIARGVYTSPSGQVIHIRHIVEMSMRGTLFYSPQAFDNWETLRTPSGLNPIHTRFSCTERTTLQAAQEFANEARQVAAQARSNAPPRVGVLNFASATKPGGGFKNGAKAQEESIARVSALYASLTTPTGLQFYKRDARRRQGPTYSDAMVYSPHVLVFNTDELQLLDEPYEIAVVTSPAVNAGEVRDQNRHQDQGKVERAIGRLMYQRMARILALFQNRGDNYLVLGSYGTGVFRNPVETVASIWMDLLVRPGAPFENVFERVDFAIIGHDTFERFNSVFQASIQLPSAGATGR</sequence>
<evidence type="ECO:0000259" key="2">
    <source>
        <dbReference type="Pfam" id="PF10021"/>
    </source>
</evidence>
<dbReference type="OrthoDB" id="9985428at2759"/>
<dbReference type="InterPro" id="IPR043472">
    <property type="entry name" value="Macro_dom-like"/>
</dbReference>
<dbReference type="HOGENOM" id="CLU_024412_4_0_1"/>